<accession>A0A4Z1T9F0</accession>
<dbReference type="PROSITE" id="PS50011">
    <property type="entry name" value="PROTEIN_KINASE_DOM"/>
    <property type="match status" value="1"/>
</dbReference>
<keyword evidence="2" id="KW-0808">Transferase</keyword>
<evidence type="ECO:0000313" key="3">
    <source>
        <dbReference type="Proteomes" id="UP000315496"/>
    </source>
</evidence>
<name>A0A4Z1T9F0_GIAMU</name>
<dbReference type="GO" id="GO:0004672">
    <property type="term" value="F:protein kinase activity"/>
    <property type="evidence" value="ECO:0007669"/>
    <property type="project" value="InterPro"/>
</dbReference>
<dbReference type="InterPro" id="IPR036770">
    <property type="entry name" value="Ankyrin_rpt-contain_sf"/>
</dbReference>
<dbReference type="Pfam" id="PF12796">
    <property type="entry name" value="Ank_2"/>
    <property type="match status" value="3"/>
</dbReference>
<dbReference type="InterPro" id="IPR002110">
    <property type="entry name" value="Ankyrin_rpt"/>
</dbReference>
<evidence type="ECO:0000259" key="1">
    <source>
        <dbReference type="PROSITE" id="PS50011"/>
    </source>
</evidence>
<dbReference type="GO" id="GO:0005524">
    <property type="term" value="F:ATP binding"/>
    <property type="evidence" value="ECO:0007669"/>
    <property type="project" value="InterPro"/>
</dbReference>
<evidence type="ECO:0000313" key="2">
    <source>
        <dbReference type="EMBL" id="TNJ29151.1"/>
    </source>
</evidence>
<keyword evidence="3" id="KW-1185">Reference proteome</keyword>
<sequence length="651" mass="71641">MSKKELLDAAEINDVEGVKANIEAAKGQDSYGRTALMLAAMGGCIECVNLLVGLENGMQALDGTTALIYAVKKRMRECVELLAPFECTIADNEGKTALMYAAQGGYSECMEILKAERGKQSNTGETALMIAAMYSKPNCIRSLVEYEQGLMTQMGWTALMYAAKLSTAECVGLLLQETGKQTMNKYLGHPTGTTALMIALNLRDVSKVRLLACHEADLKDGDGHDAQWHALKTQDQKVLQTFQEALKAGDIAVIEPKEETLENIEVPSISSNPIEVHLELDESATPLMHDVASGKTLETLVQSRDVGITDNKKQTALMVAASRGYLDALKVLLPTEVGWVDNKGWCALMHACLTRNLDCARLLLFERDLLSSTLFSDLETHLKSVPEAEATTILSLLTSRPDIPTLPTSLDKYRLTHLVSDAPYIRTYGGYGAMREPSFITVLDCGQLSSTEYERVRSNLHLLSALKTDQVIRLETVVFETSVAYLVTETYFYSLDDIIKSHLRRSTTFTEQEIWKCISDISGGLEYLHKNGIVHNGLIPANIYFFLGSGYRLSLPSYAPSDPEAHKPYQAPDGTPTPAADLWSLGAIAYELCMGHPPEGYQDGRFDKVEPSPTRSDELYDLVTDLLASNPEARGTAQKISRVAKRKARSR</sequence>
<feature type="domain" description="Protein kinase" evidence="1">
    <location>
        <begin position="413"/>
        <end position="651"/>
    </location>
</feature>
<dbReference type="Gene3D" id="1.10.510.10">
    <property type="entry name" value="Transferase(Phosphotransferase) domain 1"/>
    <property type="match status" value="2"/>
</dbReference>
<dbReference type="Proteomes" id="UP000315496">
    <property type="component" value="Chromosome 2"/>
</dbReference>
<dbReference type="PANTHER" id="PTHR24120:SF4">
    <property type="entry name" value="GH07239P"/>
    <property type="match status" value="1"/>
</dbReference>
<organism evidence="2 3">
    <name type="scientific">Giardia muris</name>
    <dbReference type="NCBI Taxonomy" id="5742"/>
    <lineage>
        <taxon>Eukaryota</taxon>
        <taxon>Metamonada</taxon>
        <taxon>Diplomonadida</taxon>
        <taxon>Hexamitidae</taxon>
        <taxon>Giardiinae</taxon>
        <taxon>Giardia</taxon>
    </lineage>
</organism>
<dbReference type="SUPFAM" id="SSF56112">
    <property type="entry name" value="Protein kinase-like (PK-like)"/>
    <property type="match status" value="1"/>
</dbReference>
<dbReference type="VEuPathDB" id="GiardiaDB:GMRT_15794"/>
<dbReference type="OrthoDB" id="2607189at2759"/>
<protein>
    <submittedName>
        <fullName evidence="2">Kinase, NEK</fullName>
    </submittedName>
</protein>
<reference evidence="2 3" key="1">
    <citation type="submission" date="2019-05" db="EMBL/GenBank/DDBJ databases">
        <title>The compact genome of Giardia muris reveals important steps in the evolution of intestinal protozoan parasites.</title>
        <authorList>
            <person name="Xu F."/>
            <person name="Jimenez-Gonzalez A."/>
            <person name="Einarsson E."/>
            <person name="Astvaldsson A."/>
            <person name="Peirasmaki D."/>
            <person name="Eckmann L."/>
            <person name="Andersson J.O."/>
            <person name="Svard S.G."/>
            <person name="Jerlstrom-Hultqvist J."/>
        </authorList>
    </citation>
    <scope>NUCLEOTIDE SEQUENCE [LARGE SCALE GENOMIC DNA]</scope>
    <source>
        <strain evidence="2 3">Roberts-Thomson</strain>
    </source>
</reference>
<keyword evidence="2" id="KW-0418">Kinase</keyword>
<dbReference type="SUPFAM" id="SSF48403">
    <property type="entry name" value="Ankyrin repeat"/>
    <property type="match status" value="1"/>
</dbReference>
<dbReference type="EMBL" id="VDLU01000002">
    <property type="protein sequence ID" value="TNJ29151.1"/>
    <property type="molecule type" value="Genomic_DNA"/>
</dbReference>
<dbReference type="SMART" id="SM00248">
    <property type="entry name" value="ANK"/>
    <property type="match status" value="9"/>
</dbReference>
<dbReference type="InterPro" id="IPR000719">
    <property type="entry name" value="Prot_kinase_dom"/>
</dbReference>
<dbReference type="AlphaFoldDB" id="A0A4Z1T9F0"/>
<dbReference type="PANTHER" id="PTHR24120">
    <property type="entry name" value="GH07239P"/>
    <property type="match status" value="1"/>
</dbReference>
<dbReference type="InterPro" id="IPR011009">
    <property type="entry name" value="Kinase-like_dom_sf"/>
</dbReference>
<gene>
    <name evidence="2" type="ORF">GMRT_15794</name>
</gene>
<comment type="caution">
    <text evidence="2">The sequence shown here is derived from an EMBL/GenBank/DDBJ whole genome shotgun (WGS) entry which is preliminary data.</text>
</comment>
<dbReference type="Gene3D" id="1.25.40.20">
    <property type="entry name" value="Ankyrin repeat-containing domain"/>
    <property type="match status" value="3"/>
</dbReference>
<dbReference type="Pfam" id="PF00069">
    <property type="entry name" value="Pkinase"/>
    <property type="match status" value="1"/>
</dbReference>
<proteinExistence type="predicted"/>